<dbReference type="GO" id="GO:0005524">
    <property type="term" value="F:ATP binding"/>
    <property type="evidence" value="ECO:0007669"/>
    <property type="project" value="UniProtKB-KW"/>
</dbReference>
<dbReference type="InterPro" id="IPR003594">
    <property type="entry name" value="HATPase_dom"/>
</dbReference>
<dbReference type="InterPro" id="IPR050267">
    <property type="entry name" value="Anti-sigma-factor_SerPK"/>
</dbReference>
<dbReference type="RefSeq" id="WP_282543306.1">
    <property type="nucleotide sequence ID" value="NZ_JASCIQ010000015.1"/>
</dbReference>
<evidence type="ECO:0000313" key="4">
    <source>
        <dbReference type="Proteomes" id="UP001223978"/>
    </source>
</evidence>
<evidence type="ECO:0000313" key="3">
    <source>
        <dbReference type="EMBL" id="MDI3405368.1"/>
    </source>
</evidence>
<feature type="domain" description="Histidine kinase/HSP90-like ATPase" evidence="2">
    <location>
        <begin position="16"/>
        <end position="136"/>
    </location>
</feature>
<keyword evidence="1" id="KW-0418">Kinase</keyword>
<organism evidence="3 4">
    <name type="scientific">Streptomyces cavernicola</name>
    <dbReference type="NCBI Taxonomy" id="3043613"/>
    <lineage>
        <taxon>Bacteria</taxon>
        <taxon>Bacillati</taxon>
        <taxon>Actinomycetota</taxon>
        <taxon>Actinomycetes</taxon>
        <taxon>Kitasatosporales</taxon>
        <taxon>Streptomycetaceae</taxon>
        <taxon>Streptomyces</taxon>
    </lineage>
</organism>
<keyword evidence="1" id="KW-0808">Transferase</keyword>
<keyword evidence="3" id="KW-0547">Nucleotide-binding</keyword>
<keyword evidence="3" id="KW-0067">ATP-binding</keyword>
<dbReference type="CDD" id="cd16936">
    <property type="entry name" value="HATPase_RsbW-like"/>
    <property type="match status" value="1"/>
</dbReference>
<keyword evidence="4" id="KW-1185">Reference proteome</keyword>
<dbReference type="PANTHER" id="PTHR35526:SF3">
    <property type="entry name" value="ANTI-SIGMA-F FACTOR RSBW"/>
    <property type="match status" value="1"/>
</dbReference>
<evidence type="ECO:0000259" key="2">
    <source>
        <dbReference type="Pfam" id="PF13581"/>
    </source>
</evidence>
<accession>A0ABT6SD18</accession>
<dbReference type="EMBL" id="JASCIQ010000015">
    <property type="protein sequence ID" value="MDI3405368.1"/>
    <property type="molecule type" value="Genomic_DNA"/>
</dbReference>
<comment type="caution">
    <text evidence="3">The sequence shown here is derived from an EMBL/GenBank/DDBJ whole genome shotgun (WGS) entry which is preliminary data.</text>
</comment>
<dbReference type="SUPFAM" id="SSF55874">
    <property type="entry name" value="ATPase domain of HSP90 chaperone/DNA topoisomerase II/histidine kinase"/>
    <property type="match status" value="1"/>
</dbReference>
<dbReference type="Gene3D" id="3.30.565.10">
    <property type="entry name" value="Histidine kinase-like ATPase, C-terminal domain"/>
    <property type="match status" value="1"/>
</dbReference>
<name>A0ABT6SD18_9ACTN</name>
<sequence>MKAQIPLPAVQFAQRFSATPRGARLARRLVLHQLDAWGFPHGGAVSEAVASVVAELAANAVTHGLVPGRDFEVRVECEGTEKGVLRIEVADARGERKLQLREESAELESGRGLWIVAELADAWGVRDRVVGKAVWADISYGEGRGPRVC</sequence>
<dbReference type="InterPro" id="IPR036890">
    <property type="entry name" value="HATPase_C_sf"/>
</dbReference>
<reference evidence="3 4" key="1">
    <citation type="submission" date="2023-05" db="EMBL/GenBank/DDBJ databases">
        <title>Draft genome sequence of Streptomyces sp. B-S-A6 isolated from a cave soil in Thailand.</title>
        <authorList>
            <person name="Chamroensaksri N."/>
            <person name="Muangham S."/>
        </authorList>
    </citation>
    <scope>NUCLEOTIDE SEQUENCE [LARGE SCALE GENOMIC DNA]</scope>
    <source>
        <strain evidence="3 4">B-S-A6</strain>
    </source>
</reference>
<dbReference type="Proteomes" id="UP001223978">
    <property type="component" value="Unassembled WGS sequence"/>
</dbReference>
<dbReference type="Pfam" id="PF13581">
    <property type="entry name" value="HATPase_c_2"/>
    <property type="match status" value="1"/>
</dbReference>
<gene>
    <name evidence="3" type="ORF">QIS96_16260</name>
</gene>
<protein>
    <submittedName>
        <fullName evidence="3">ATP-binding protein</fullName>
    </submittedName>
</protein>
<dbReference type="PANTHER" id="PTHR35526">
    <property type="entry name" value="ANTI-SIGMA-F FACTOR RSBW-RELATED"/>
    <property type="match status" value="1"/>
</dbReference>
<evidence type="ECO:0000256" key="1">
    <source>
        <dbReference type="ARBA" id="ARBA00022527"/>
    </source>
</evidence>
<keyword evidence="1" id="KW-0723">Serine/threonine-protein kinase</keyword>
<proteinExistence type="predicted"/>